<comment type="caution">
    <text evidence="4">The sequence shown here is derived from an EMBL/GenBank/DDBJ whole genome shotgun (WGS) entry which is preliminary data.</text>
</comment>
<dbReference type="NCBIfam" id="NF002959">
    <property type="entry name" value="PRK03624.1"/>
    <property type="match status" value="1"/>
</dbReference>
<dbReference type="Gene3D" id="3.40.630.30">
    <property type="match status" value="1"/>
</dbReference>
<dbReference type="Pfam" id="PF00583">
    <property type="entry name" value="Acetyltransf_1"/>
    <property type="match status" value="1"/>
</dbReference>
<protein>
    <submittedName>
        <fullName evidence="4">GNAT family acetyltransferase</fullName>
    </submittedName>
</protein>
<feature type="domain" description="N-acetyltransferase" evidence="3">
    <location>
        <begin position="1"/>
        <end position="139"/>
    </location>
</feature>
<accession>A0A370UBL6</accession>
<organism evidence="4 5">
    <name type="scientific">Marinomonas piezotolerans</name>
    <dbReference type="NCBI Taxonomy" id="2213058"/>
    <lineage>
        <taxon>Bacteria</taxon>
        <taxon>Pseudomonadati</taxon>
        <taxon>Pseudomonadota</taxon>
        <taxon>Gammaproteobacteria</taxon>
        <taxon>Oceanospirillales</taxon>
        <taxon>Oceanospirillaceae</taxon>
        <taxon>Marinomonas</taxon>
    </lineage>
</organism>
<gene>
    <name evidence="4" type="ORF">DN730_06170</name>
</gene>
<dbReference type="InterPro" id="IPR000182">
    <property type="entry name" value="GNAT_dom"/>
</dbReference>
<evidence type="ECO:0000256" key="2">
    <source>
        <dbReference type="ARBA" id="ARBA00023315"/>
    </source>
</evidence>
<dbReference type="InterPro" id="IPR016181">
    <property type="entry name" value="Acyl_CoA_acyltransferase"/>
</dbReference>
<evidence type="ECO:0000313" key="4">
    <source>
        <dbReference type="EMBL" id="RDL45193.1"/>
    </source>
</evidence>
<keyword evidence="5" id="KW-1185">Reference proteome</keyword>
<proteinExistence type="predicted"/>
<dbReference type="GO" id="GO:0016747">
    <property type="term" value="F:acyltransferase activity, transferring groups other than amino-acyl groups"/>
    <property type="evidence" value="ECO:0007669"/>
    <property type="project" value="InterPro"/>
</dbReference>
<keyword evidence="2" id="KW-0012">Acyltransferase</keyword>
<evidence type="ECO:0000259" key="3">
    <source>
        <dbReference type="PROSITE" id="PS51186"/>
    </source>
</evidence>
<dbReference type="PANTHER" id="PTHR43877">
    <property type="entry name" value="AMINOALKYLPHOSPHONATE N-ACETYLTRANSFERASE-RELATED-RELATED"/>
    <property type="match status" value="1"/>
</dbReference>
<dbReference type="OrthoDB" id="1821130at2"/>
<evidence type="ECO:0000256" key="1">
    <source>
        <dbReference type="ARBA" id="ARBA00022679"/>
    </source>
</evidence>
<dbReference type="SUPFAM" id="SSF55729">
    <property type="entry name" value="Acyl-CoA N-acyltransferases (Nat)"/>
    <property type="match status" value="1"/>
</dbReference>
<dbReference type="PANTHER" id="PTHR43877:SF1">
    <property type="entry name" value="ACETYLTRANSFERASE"/>
    <property type="match status" value="1"/>
</dbReference>
<dbReference type="CDD" id="cd04301">
    <property type="entry name" value="NAT_SF"/>
    <property type="match status" value="1"/>
</dbReference>
<evidence type="ECO:0000313" key="5">
    <source>
        <dbReference type="Proteomes" id="UP000254326"/>
    </source>
</evidence>
<sequence>MTIRRVQPIDLVPLVELWEMVFPDDPSHNAPRAMLPTKLDVDDLILVAWEEGVLIGACMLGYDGHRGWLYAVAVHPDHRRKGVGTNLINASFETLKSLGCIKVNLQVREVNNPEVVAFYESLGFKVEQRISMGKLLEDE</sequence>
<dbReference type="Proteomes" id="UP000254326">
    <property type="component" value="Unassembled WGS sequence"/>
</dbReference>
<keyword evidence="1 4" id="KW-0808">Transferase</keyword>
<dbReference type="AlphaFoldDB" id="A0A370UBL6"/>
<name>A0A370UBL6_9GAMM</name>
<reference evidence="4 5" key="1">
    <citation type="submission" date="2018-06" db="EMBL/GenBank/DDBJ databases">
        <title>Marinomonas sp. YLB-05 draft genome sequence.</title>
        <authorList>
            <person name="Yu L."/>
            <person name="Tang X."/>
        </authorList>
    </citation>
    <scope>NUCLEOTIDE SEQUENCE [LARGE SCALE GENOMIC DNA]</scope>
    <source>
        <strain evidence="4 5">YLB-05</strain>
    </source>
</reference>
<dbReference type="InterPro" id="IPR050832">
    <property type="entry name" value="Bact_Acetyltransf"/>
</dbReference>
<dbReference type="EMBL" id="QKRA01000002">
    <property type="protein sequence ID" value="RDL45193.1"/>
    <property type="molecule type" value="Genomic_DNA"/>
</dbReference>
<dbReference type="RefSeq" id="WP_115467227.1">
    <property type="nucleotide sequence ID" value="NZ_QKRA01000002.1"/>
</dbReference>
<dbReference type="PROSITE" id="PS51186">
    <property type="entry name" value="GNAT"/>
    <property type="match status" value="1"/>
</dbReference>